<organism evidence="3 4">
    <name type="scientific">Cetraspora pellucida</name>
    <dbReference type="NCBI Taxonomy" id="1433469"/>
    <lineage>
        <taxon>Eukaryota</taxon>
        <taxon>Fungi</taxon>
        <taxon>Fungi incertae sedis</taxon>
        <taxon>Mucoromycota</taxon>
        <taxon>Glomeromycotina</taxon>
        <taxon>Glomeromycetes</taxon>
        <taxon>Diversisporales</taxon>
        <taxon>Gigasporaceae</taxon>
        <taxon>Cetraspora</taxon>
    </lineage>
</organism>
<dbReference type="OrthoDB" id="2441478at2759"/>
<keyword evidence="4" id="KW-1185">Reference proteome</keyword>
<feature type="compositionally biased region" description="Polar residues" evidence="2">
    <location>
        <begin position="15"/>
        <end position="27"/>
    </location>
</feature>
<dbReference type="SUPFAM" id="SSF47823">
    <property type="entry name" value="lambda integrase-like, N-terminal domain"/>
    <property type="match status" value="1"/>
</dbReference>
<dbReference type="Gene3D" id="1.10.150.130">
    <property type="match status" value="1"/>
</dbReference>
<dbReference type="InterPro" id="IPR010998">
    <property type="entry name" value="Integrase_recombinase_N"/>
</dbReference>
<dbReference type="PANTHER" id="PTHR35617:SF3">
    <property type="entry name" value="CORE-BINDING (CB) DOMAIN-CONTAINING PROTEIN"/>
    <property type="match status" value="1"/>
</dbReference>
<evidence type="ECO:0000256" key="1">
    <source>
        <dbReference type="ARBA" id="ARBA00023125"/>
    </source>
</evidence>
<dbReference type="EMBL" id="CAJVQA010015803">
    <property type="protein sequence ID" value="CAG8739360.1"/>
    <property type="molecule type" value="Genomic_DNA"/>
</dbReference>
<dbReference type="PANTHER" id="PTHR35617">
    <property type="entry name" value="PHAGE_INTEGRASE DOMAIN-CONTAINING PROTEIN"/>
    <property type="match status" value="1"/>
</dbReference>
<evidence type="ECO:0000256" key="2">
    <source>
        <dbReference type="SAM" id="MobiDB-lite"/>
    </source>
</evidence>
<dbReference type="Proteomes" id="UP000789759">
    <property type="component" value="Unassembled WGS sequence"/>
</dbReference>
<protein>
    <submittedName>
        <fullName evidence="3">6630_t:CDS:1</fullName>
    </submittedName>
</protein>
<dbReference type="AlphaFoldDB" id="A0A9N9NJY4"/>
<dbReference type="GO" id="GO:0003677">
    <property type="term" value="F:DNA binding"/>
    <property type="evidence" value="ECO:0007669"/>
    <property type="project" value="UniProtKB-KW"/>
</dbReference>
<feature type="region of interest" description="Disordered" evidence="2">
    <location>
        <begin position="1"/>
        <end position="27"/>
    </location>
</feature>
<evidence type="ECO:0000313" key="3">
    <source>
        <dbReference type="EMBL" id="CAG8739360.1"/>
    </source>
</evidence>
<comment type="caution">
    <text evidence="3">The sequence shown here is derived from an EMBL/GenBank/DDBJ whole genome shotgun (WGS) entry which is preliminary data.</text>
</comment>
<proteinExistence type="predicted"/>
<reference evidence="3" key="1">
    <citation type="submission" date="2021-06" db="EMBL/GenBank/DDBJ databases">
        <authorList>
            <person name="Kallberg Y."/>
            <person name="Tangrot J."/>
            <person name="Rosling A."/>
        </authorList>
    </citation>
    <scope>NUCLEOTIDE SEQUENCE</scope>
    <source>
        <strain evidence="3">FL966</strain>
    </source>
</reference>
<name>A0A9N9NJY4_9GLOM</name>
<accession>A0A9N9NJY4</accession>
<gene>
    <name evidence="3" type="ORF">CPELLU_LOCUS13998</name>
</gene>
<evidence type="ECO:0000313" key="4">
    <source>
        <dbReference type="Proteomes" id="UP000789759"/>
    </source>
</evidence>
<sequence>MIRHDKLCESPMDIDTQNSIQSSEGTSYDVSNNSLMDISELVPISNGYDNRSAMNLTNEKPSTSRANIRHNTLVENKLPNVHMAYLQKHLQKKGISQQAITLCAKALDPNSTNTISLNICTWTLWCTENARDPINCPINDILQFFTTKANEGKSYNIITGYRSAISEIHEYINNWPIGQNRDIANLMLEIFRTNPLAKPGDKIYDITPFLNYIVALACHPSDLAHLDLTTIRSITNGIIIECINSKGANITIGHGINKKHTKRIFIGKYQDDVRLCPATALHYYLARTKELWHSKEQRTAIFLSNISSYKPAAVDTIANWLKDIIRRSAPEGKAKDIHILSAMLAQNLMLEQNNITEKIMNQARGL</sequence>
<keyword evidence="1" id="KW-0238">DNA-binding</keyword>